<dbReference type="InterPro" id="IPR038186">
    <property type="entry name" value="CHAD_dom_sf"/>
</dbReference>
<evidence type="ECO:0000313" key="4">
    <source>
        <dbReference type="Proteomes" id="UP000215896"/>
    </source>
</evidence>
<sequence>MDRAMTPKRSTETERKFRIDADQPIPELGEIVTLGKRKTYQLSAVYYDTPDLLLARNRRTLRRRTGGHDSGWHLKLPGDGDSRTEMQLPLTTGSRARLVPEALRAQVAEVIGEAPLIPVVELRTRRTEIQLTGPRGGSLAVLCDDTVTATRRGTEESWRELEVELTRGDEELLERVTEVLAAGGVPVSASVSKLVQAMGERLAEAEEPPRPRKASTARVLGDYLATQVGVLQALEPQVRAGEVEPVHQVRVATRRLRSTLRTFRSVLDREVTDPLRDELKWYAGLLGATRDPAVLAELLRAEVADLPAAAVVGSVDTQLDRALAEQQQAAHQQLLAAMDSPRYARLGTALMELIAEPPFGEYAGARAKGALPEFLERADRRVLKAWKKARKSEDEASGPAWHLVRKRAKAARYAWEAAAPTLGADAAEIATAWKRVTQTLGIAQDCALVREQLPGLAAAANAAGQSAFTHGVLFQLQSELEETARTDGVQALRAARKLIQG</sequence>
<dbReference type="SMART" id="SM01118">
    <property type="entry name" value="CYTH"/>
    <property type="match status" value="1"/>
</dbReference>
<dbReference type="Pfam" id="PF01928">
    <property type="entry name" value="CYTH"/>
    <property type="match status" value="1"/>
</dbReference>
<dbReference type="Proteomes" id="UP000215896">
    <property type="component" value="Unassembled WGS sequence"/>
</dbReference>
<dbReference type="PROSITE" id="PS51707">
    <property type="entry name" value="CYTH"/>
    <property type="match status" value="1"/>
</dbReference>
<accession>A0A255GG42</accession>
<gene>
    <name evidence="3" type="ORF">CGZ94_11025</name>
</gene>
<dbReference type="EMBL" id="NMVO01000013">
    <property type="protein sequence ID" value="OYO13496.1"/>
    <property type="molecule type" value="Genomic_DNA"/>
</dbReference>
<dbReference type="SUPFAM" id="SSF55154">
    <property type="entry name" value="CYTH-like phosphatases"/>
    <property type="match status" value="1"/>
</dbReference>
<dbReference type="AlphaFoldDB" id="A0A255GG42"/>
<protein>
    <recommendedName>
        <fullName evidence="5">CYTH and CHAD domain-containing protein</fullName>
    </recommendedName>
</protein>
<dbReference type="PROSITE" id="PS51708">
    <property type="entry name" value="CHAD"/>
    <property type="match status" value="1"/>
</dbReference>
<comment type="caution">
    <text evidence="3">The sequence shown here is derived from an EMBL/GenBank/DDBJ whole genome shotgun (WGS) entry which is preliminary data.</text>
</comment>
<dbReference type="CDD" id="cd07374">
    <property type="entry name" value="CYTH-like_Pase"/>
    <property type="match status" value="1"/>
</dbReference>
<dbReference type="Gene3D" id="1.40.20.10">
    <property type="entry name" value="CHAD domain"/>
    <property type="match status" value="1"/>
</dbReference>
<name>A0A255GG42_9ACTN</name>
<keyword evidence="4" id="KW-1185">Reference proteome</keyword>
<reference evidence="3 4" key="1">
    <citation type="submission" date="2017-07" db="EMBL/GenBank/DDBJ databases">
        <title>Draft whole genome sequences of clinical Proprionibacteriaceae strains.</title>
        <authorList>
            <person name="Bernier A.-M."/>
            <person name="Bernard K."/>
            <person name="Domingo M.-C."/>
        </authorList>
    </citation>
    <scope>NUCLEOTIDE SEQUENCE [LARGE SCALE GENOMIC DNA]</scope>
    <source>
        <strain evidence="3 4">NML 030167</strain>
    </source>
</reference>
<dbReference type="InterPro" id="IPR007899">
    <property type="entry name" value="CHAD_dom"/>
</dbReference>
<evidence type="ECO:0000313" key="3">
    <source>
        <dbReference type="EMBL" id="OYO13496.1"/>
    </source>
</evidence>
<dbReference type="PANTHER" id="PTHR39339:SF1">
    <property type="entry name" value="CHAD DOMAIN-CONTAINING PROTEIN"/>
    <property type="match status" value="1"/>
</dbReference>
<evidence type="ECO:0000259" key="2">
    <source>
        <dbReference type="PROSITE" id="PS51708"/>
    </source>
</evidence>
<evidence type="ECO:0000259" key="1">
    <source>
        <dbReference type="PROSITE" id="PS51707"/>
    </source>
</evidence>
<dbReference type="SMART" id="SM00880">
    <property type="entry name" value="CHAD"/>
    <property type="match status" value="1"/>
</dbReference>
<feature type="domain" description="CYTH" evidence="1">
    <location>
        <begin position="10"/>
        <end position="201"/>
    </location>
</feature>
<dbReference type="InterPro" id="IPR033469">
    <property type="entry name" value="CYTH-like_dom_sf"/>
</dbReference>
<dbReference type="Pfam" id="PF05235">
    <property type="entry name" value="CHAD"/>
    <property type="match status" value="1"/>
</dbReference>
<organism evidence="3 4">
    <name type="scientific">Enemella evansiae</name>
    <dbReference type="NCBI Taxonomy" id="2016499"/>
    <lineage>
        <taxon>Bacteria</taxon>
        <taxon>Bacillati</taxon>
        <taxon>Actinomycetota</taxon>
        <taxon>Actinomycetes</taxon>
        <taxon>Propionibacteriales</taxon>
        <taxon>Propionibacteriaceae</taxon>
        <taxon>Enemella</taxon>
    </lineage>
</organism>
<dbReference type="InterPro" id="IPR023577">
    <property type="entry name" value="CYTH_domain"/>
</dbReference>
<evidence type="ECO:0008006" key="5">
    <source>
        <dbReference type="Google" id="ProtNLM"/>
    </source>
</evidence>
<dbReference type="Gene3D" id="2.40.320.10">
    <property type="entry name" value="Hypothetical Protein Pfu-838710-001"/>
    <property type="match status" value="1"/>
</dbReference>
<proteinExistence type="predicted"/>
<feature type="domain" description="CHAD" evidence="2">
    <location>
        <begin position="213"/>
        <end position="497"/>
    </location>
</feature>
<dbReference type="PANTHER" id="PTHR39339">
    <property type="entry name" value="SLR1444 PROTEIN"/>
    <property type="match status" value="1"/>
</dbReference>